<evidence type="ECO:0000313" key="1">
    <source>
        <dbReference type="EMBL" id="OZS72164.1"/>
    </source>
</evidence>
<dbReference type="AlphaFoldDB" id="A0A264VLG5"/>
<reference evidence="1 2" key="1">
    <citation type="submission" date="2017-07" db="EMBL/GenBank/DDBJ databases">
        <title>blaIMP-27 on transferable plasmids in Proteus mirabilis and Providencia rettgeri.</title>
        <authorList>
            <person name="Potter R."/>
        </authorList>
    </citation>
    <scope>NUCLEOTIDE SEQUENCE [LARGE SCALE GENOMIC DNA]</scope>
    <source>
        <strain evidence="1 2">PR1</strain>
    </source>
</reference>
<name>A0A264VLG5_PRORE</name>
<accession>A0A264VLG5</accession>
<sequence>MTREQIKEMLDAYLKAEMEILQGKSITFNGQSMTMENLSEIRKGREYWEYRYSQSSAANRKSPGYKLARFS</sequence>
<dbReference type="EMBL" id="NOWC01000044">
    <property type="protein sequence ID" value="OZS72164.1"/>
    <property type="molecule type" value="Genomic_DNA"/>
</dbReference>
<evidence type="ECO:0000313" key="2">
    <source>
        <dbReference type="Proteomes" id="UP000216001"/>
    </source>
</evidence>
<protein>
    <submittedName>
        <fullName evidence="1">Uncharacterized protein</fullName>
    </submittedName>
</protein>
<comment type="caution">
    <text evidence="1">The sequence shown here is derived from an EMBL/GenBank/DDBJ whole genome shotgun (WGS) entry which is preliminary data.</text>
</comment>
<proteinExistence type="predicted"/>
<dbReference type="Proteomes" id="UP000216001">
    <property type="component" value="Unassembled WGS sequence"/>
</dbReference>
<gene>
    <name evidence="1" type="ORF">CHI95_23300</name>
</gene>
<dbReference type="RefSeq" id="WP_094963137.1">
    <property type="nucleotide sequence ID" value="NZ_JAERJU010000002.1"/>
</dbReference>
<organism evidence="1 2">
    <name type="scientific">Providencia rettgeri</name>
    <dbReference type="NCBI Taxonomy" id="587"/>
    <lineage>
        <taxon>Bacteria</taxon>
        <taxon>Pseudomonadati</taxon>
        <taxon>Pseudomonadota</taxon>
        <taxon>Gammaproteobacteria</taxon>
        <taxon>Enterobacterales</taxon>
        <taxon>Morganellaceae</taxon>
        <taxon>Providencia</taxon>
    </lineage>
</organism>